<sequence>LYLTMREFLIGHALPEASANSVAVGLVADNLDLACAIAEKEAIERASQQIDMMLSEAYTVRQRTRERTGQPFYDMARHSQLAYPPGFPEVLKVRLNGLQAGHLRVYEDFTQIPHFFSQIGGNNNAAAAAAAGVSGGNVASAEAKFSATQCLEQFAVILGDMDRIIVAAGASAALAQLPAQHEACLCARDILVLAARSPSPDDTAMDFAQALIGHLYRAETRLGIELYVLLLARMCEVSARAAKEVTSWLAFADDERKFNVAATVALINEGLVSIDDEDGQLSRLVDAGRPTAVSFAVRLVRKALVGGAVAADSRAFARTLQSLARLAQAGRAPAAVTQLLADVHATQTPAPEAAAAAPTPAVAAVAAAAAATAAPVAIPAVAQTPALAEETASYQNILHNWTRVCEHPAAGDAELATLVQQLLQQTPLQEPHVEAAFFRACVDAAVAAYAPAAQAGRATPRDGRQTADALVRLVVYLTRLGVGGSLQPMRMFLSSVALAVVQSHSAAPEAFGGQQRAFFRLLCGLLSELHAAHRAEEPWCTDEVFGGVIALLGETLQMLEPAFVPGFAFVWLMLASHRFFLPRLVERPEGWPVAAGLLEAQLRFLEPFIAAGRITPALKLLYRGTVCVVLVVLHDFPEFLASYALRLCDAVPAGCVQLRNLLLSAYPRSMRLPEPLTPNLKIDLLPDIARSPDIPFAYKAALEPSGLADALDAFLQTQQPADFAAGVVERLRVGEDAVPDEAARYSTAAVNAFVLHAVVRITQTGDEAARDAMQRAALDMFRELLGLAEPECRYLVISAIANQLRFPSSHTYLCSRMVLALFAKSDEAVRECIARVLVERILVNRPFPWGLLVTLIELLRNPFYAFWSHDFTRASPQIADILTAVAKSIHLSDGSAQQPQSQQQ</sequence>
<dbReference type="EMBL" id="JANBUJ010000508">
    <property type="protein sequence ID" value="KAJ2771613.1"/>
    <property type="molecule type" value="Genomic_DNA"/>
</dbReference>
<keyword evidence="2" id="KW-1185">Reference proteome</keyword>
<accession>A0ACC1K1T9</accession>
<evidence type="ECO:0000313" key="1">
    <source>
        <dbReference type="EMBL" id="KAJ2771613.1"/>
    </source>
</evidence>
<gene>
    <name evidence="1" type="primary">CDC39_1</name>
    <name evidence="1" type="ORF">IWQ57_002132</name>
</gene>
<evidence type="ECO:0000313" key="2">
    <source>
        <dbReference type="Proteomes" id="UP001140234"/>
    </source>
</evidence>
<comment type="caution">
    <text evidence="1">The sequence shown here is derived from an EMBL/GenBank/DDBJ whole genome shotgun (WGS) entry which is preliminary data.</text>
</comment>
<feature type="non-terminal residue" evidence="1">
    <location>
        <position position="1"/>
    </location>
</feature>
<reference evidence="1" key="1">
    <citation type="submission" date="2022-07" db="EMBL/GenBank/DDBJ databases">
        <title>Phylogenomic reconstructions and comparative analyses of Kickxellomycotina fungi.</title>
        <authorList>
            <person name="Reynolds N.K."/>
            <person name="Stajich J.E."/>
            <person name="Barry K."/>
            <person name="Grigoriev I.V."/>
            <person name="Crous P."/>
            <person name="Smith M.E."/>
        </authorList>
    </citation>
    <scope>NUCLEOTIDE SEQUENCE</scope>
    <source>
        <strain evidence="1">CBS 109366</strain>
    </source>
</reference>
<name>A0ACC1K1T9_9FUNG</name>
<proteinExistence type="predicted"/>
<protein>
    <submittedName>
        <fullName evidence="1">CCR4-NOT core subunit cdc39</fullName>
    </submittedName>
</protein>
<organism evidence="1 2">
    <name type="scientific">Coemansia nantahalensis</name>
    <dbReference type="NCBI Taxonomy" id="2789366"/>
    <lineage>
        <taxon>Eukaryota</taxon>
        <taxon>Fungi</taxon>
        <taxon>Fungi incertae sedis</taxon>
        <taxon>Zoopagomycota</taxon>
        <taxon>Kickxellomycotina</taxon>
        <taxon>Kickxellomycetes</taxon>
        <taxon>Kickxellales</taxon>
        <taxon>Kickxellaceae</taxon>
        <taxon>Coemansia</taxon>
    </lineage>
</organism>
<dbReference type="Proteomes" id="UP001140234">
    <property type="component" value="Unassembled WGS sequence"/>
</dbReference>